<dbReference type="GO" id="GO:0006974">
    <property type="term" value="P:DNA damage response"/>
    <property type="evidence" value="ECO:0007669"/>
    <property type="project" value="TreeGrafter"/>
</dbReference>
<name>A0A381SRB6_9ZZZZ</name>
<dbReference type="InterPro" id="IPR007497">
    <property type="entry name" value="SIMPL/DUF541"/>
</dbReference>
<dbReference type="AlphaFoldDB" id="A0A381SRB6"/>
<dbReference type="Pfam" id="PF04402">
    <property type="entry name" value="SIMPL"/>
    <property type="match status" value="1"/>
</dbReference>
<protein>
    <recommendedName>
        <fullName evidence="2">DUF541 domain-containing protein</fullName>
    </recommendedName>
</protein>
<gene>
    <name evidence="1" type="ORF">METZ01_LOCUS59380</name>
</gene>
<dbReference type="Gene3D" id="3.30.110.170">
    <property type="entry name" value="Protein of unknown function (DUF541), domain 1"/>
    <property type="match status" value="1"/>
</dbReference>
<dbReference type="InterPro" id="IPR052022">
    <property type="entry name" value="26kDa_periplasmic_antigen"/>
</dbReference>
<organism evidence="1">
    <name type="scientific">marine metagenome</name>
    <dbReference type="NCBI Taxonomy" id="408172"/>
    <lineage>
        <taxon>unclassified sequences</taxon>
        <taxon>metagenomes</taxon>
        <taxon>ecological metagenomes</taxon>
    </lineage>
</organism>
<dbReference type="PROSITE" id="PS51257">
    <property type="entry name" value="PROKAR_LIPOPROTEIN"/>
    <property type="match status" value="1"/>
</dbReference>
<evidence type="ECO:0008006" key="2">
    <source>
        <dbReference type="Google" id="ProtNLM"/>
    </source>
</evidence>
<sequence length="317" mass="33175">MSTIGTKRPNTWLNMAAIALFLMIGIACDNTTDIEPILGEPRTDNTSDGFVVTSMGSSEGSVSNGVIAPSSFIPTGPTAFRASSTGSLSADQLGASNSGIWVTGEATLEIPADIANVSIGVEVREESVTDARQKAATTMGKVVKTIGDQGVKTDDIVTTQFSIYPQTIWVEVSDSLGLHSEPRIVGYTVNNTVQVTVRDIDKLSAIIDNATSTGGDLIRVNSIQFTVDDPTVFSKKIREIAAADAIAKADVYAQAMGVTLGQLVYFAELGDSAPMAGNYDMAMRSAPMMAESFAPSPISGGDVNISVTVQAMFAIAD</sequence>
<dbReference type="PANTHER" id="PTHR34387">
    <property type="entry name" value="SLR1258 PROTEIN"/>
    <property type="match status" value="1"/>
</dbReference>
<accession>A0A381SRB6</accession>
<proteinExistence type="predicted"/>
<dbReference type="PANTHER" id="PTHR34387:SF2">
    <property type="entry name" value="SLR1258 PROTEIN"/>
    <property type="match status" value="1"/>
</dbReference>
<dbReference type="EMBL" id="UINC01003462">
    <property type="protein sequence ID" value="SVA06526.1"/>
    <property type="molecule type" value="Genomic_DNA"/>
</dbReference>
<dbReference type="Gene3D" id="3.30.70.2970">
    <property type="entry name" value="Protein of unknown function (DUF541), domain 2"/>
    <property type="match status" value="1"/>
</dbReference>
<evidence type="ECO:0000313" key="1">
    <source>
        <dbReference type="EMBL" id="SVA06526.1"/>
    </source>
</evidence>
<reference evidence="1" key="1">
    <citation type="submission" date="2018-05" db="EMBL/GenBank/DDBJ databases">
        <authorList>
            <person name="Lanie J.A."/>
            <person name="Ng W.-L."/>
            <person name="Kazmierczak K.M."/>
            <person name="Andrzejewski T.M."/>
            <person name="Davidsen T.M."/>
            <person name="Wayne K.J."/>
            <person name="Tettelin H."/>
            <person name="Glass J.I."/>
            <person name="Rusch D."/>
            <person name="Podicherti R."/>
            <person name="Tsui H.-C.T."/>
            <person name="Winkler M.E."/>
        </authorList>
    </citation>
    <scope>NUCLEOTIDE SEQUENCE</scope>
</reference>